<feature type="domain" description="Glycosyl transferase family 1" evidence="1">
    <location>
        <begin position="190"/>
        <end position="352"/>
    </location>
</feature>
<dbReference type="InterPro" id="IPR028098">
    <property type="entry name" value="Glyco_trans_4-like_N"/>
</dbReference>
<dbReference type="EMBL" id="CP045652">
    <property type="protein sequence ID" value="QGA26379.1"/>
    <property type="molecule type" value="Genomic_DNA"/>
</dbReference>
<protein>
    <submittedName>
        <fullName evidence="3">Glycosyltransferase</fullName>
    </submittedName>
</protein>
<dbReference type="Pfam" id="PF00534">
    <property type="entry name" value="Glycos_transf_1"/>
    <property type="match status" value="1"/>
</dbReference>
<sequence length="375" mass="43090">MKIVYCILGTFNSGGMERVLTNKANYLVSQGHEITIITSDQKSRPNYFPLDPRVKQVDLGINYTDYVDQKFLKKFFDYRRLKKKHTLALRDALFQIRPDITISMFDYEAAMLPKINDGSAKVLEIHFSRYKRLQYGRKGIMGLVDSYLNGRDQNIVVKYDRFVVLTEEDKGYWGDQYNIEVIPNANSFEPQSTAELNDKRVIAVGRYDFQKGFDDLIQIWKAVHQQVPEYKLDIFGRGPLEGELQTLIQELKLQDTVFLRSPVKDIASEYLKSACVVMSSRYEGLPMALLEGQVCGLPMVSYTCKCGPKDIITDGVNGFLVPEGDKELFASRLVQVLKDEELRRKMGLDAKEMSARFSEAEVMKKWLTLFNSVKK</sequence>
<dbReference type="SUPFAM" id="SSF53756">
    <property type="entry name" value="UDP-Glycosyltransferase/glycogen phosphorylase"/>
    <property type="match status" value="1"/>
</dbReference>
<feature type="domain" description="Glycosyltransferase subfamily 4-like N-terminal" evidence="2">
    <location>
        <begin position="14"/>
        <end position="184"/>
    </location>
</feature>
<gene>
    <name evidence="3" type="ORF">GFH32_08585</name>
</gene>
<proteinExistence type="predicted"/>
<evidence type="ECO:0000259" key="2">
    <source>
        <dbReference type="Pfam" id="PF13439"/>
    </source>
</evidence>
<keyword evidence="3" id="KW-0808">Transferase</keyword>
<keyword evidence="4" id="KW-1185">Reference proteome</keyword>
<dbReference type="Pfam" id="PF13439">
    <property type="entry name" value="Glyco_transf_4"/>
    <property type="match status" value="1"/>
</dbReference>
<dbReference type="Proteomes" id="UP000326921">
    <property type="component" value="Chromosome"/>
</dbReference>
<dbReference type="PANTHER" id="PTHR12526:SF630">
    <property type="entry name" value="GLYCOSYLTRANSFERASE"/>
    <property type="match status" value="1"/>
</dbReference>
<dbReference type="KEGG" id="sphe:GFH32_08585"/>
<dbReference type="InterPro" id="IPR001296">
    <property type="entry name" value="Glyco_trans_1"/>
</dbReference>
<dbReference type="GO" id="GO:0016757">
    <property type="term" value="F:glycosyltransferase activity"/>
    <property type="evidence" value="ECO:0007669"/>
    <property type="project" value="InterPro"/>
</dbReference>
<reference evidence="3 4" key="1">
    <citation type="submission" date="2019-10" db="EMBL/GenBank/DDBJ databases">
        <authorList>
            <person name="Dong K."/>
        </authorList>
    </citation>
    <scope>NUCLEOTIDE SEQUENCE [LARGE SCALE GENOMIC DNA]</scope>
    <source>
        <strain evidence="4">dk4302</strain>
    </source>
</reference>
<evidence type="ECO:0000313" key="3">
    <source>
        <dbReference type="EMBL" id="QGA26379.1"/>
    </source>
</evidence>
<evidence type="ECO:0000313" key="4">
    <source>
        <dbReference type="Proteomes" id="UP000326921"/>
    </source>
</evidence>
<evidence type="ECO:0000259" key="1">
    <source>
        <dbReference type="Pfam" id="PF00534"/>
    </source>
</evidence>
<dbReference type="PANTHER" id="PTHR12526">
    <property type="entry name" value="GLYCOSYLTRANSFERASE"/>
    <property type="match status" value="1"/>
</dbReference>
<dbReference type="RefSeq" id="WP_153511188.1">
    <property type="nucleotide sequence ID" value="NZ_CP045652.1"/>
</dbReference>
<dbReference type="CDD" id="cd03820">
    <property type="entry name" value="GT4_AmsD-like"/>
    <property type="match status" value="1"/>
</dbReference>
<accession>A0A5Q0QB37</accession>
<dbReference type="Gene3D" id="3.40.50.2000">
    <property type="entry name" value="Glycogen Phosphorylase B"/>
    <property type="match status" value="2"/>
</dbReference>
<organism evidence="3 4">
    <name type="scientific">Sphingobacterium zhuxiongii</name>
    <dbReference type="NCBI Taxonomy" id="2662364"/>
    <lineage>
        <taxon>Bacteria</taxon>
        <taxon>Pseudomonadati</taxon>
        <taxon>Bacteroidota</taxon>
        <taxon>Sphingobacteriia</taxon>
        <taxon>Sphingobacteriales</taxon>
        <taxon>Sphingobacteriaceae</taxon>
        <taxon>Sphingobacterium</taxon>
    </lineage>
</organism>
<name>A0A5Q0QB37_9SPHI</name>
<dbReference type="AlphaFoldDB" id="A0A5Q0QB37"/>